<evidence type="ECO:0000256" key="1">
    <source>
        <dbReference type="ARBA" id="ARBA00022723"/>
    </source>
</evidence>
<keyword evidence="6" id="KW-0175">Coiled coil</keyword>
<dbReference type="UniPathway" id="UPA00143"/>
<evidence type="ECO:0000256" key="2">
    <source>
        <dbReference type="ARBA" id="ARBA00022771"/>
    </source>
</evidence>
<evidence type="ECO:0000256" key="3">
    <source>
        <dbReference type="ARBA" id="ARBA00022833"/>
    </source>
</evidence>
<dbReference type="EMBL" id="UYRU01046489">
    <property type="protein sequence ID" value="VDN09145.1"/>
    <property type="molecule type" value="Genomic_DNA"/>
</dbReference>
<dbReference type="GO" id="GO:0071596">
    <property type="term" value="P:ubiquitin-dependent protein catabolic process via the N-end rule pathway"/>
    <property type="evidence" value="ECO:0007669"/>
    <property type="project" value="UniProtKB-UniRule"/>
</dbReference>
<keyword evidence="10" id="KW-1185">Reference proteome</keyword>
<keyword evidence="2 5" id="KW-0863">Zinc-finger</keyword>
<evidence type="ECO:0000256" key="5">
    <source>
        <dbReference type="RuleBase" id="RU366018"/>
    </source>
</evidence>
<comment type="function">
    <text evidence="5">Ubiquitin ligase protein which is a component of the N-end rule pathway. Recognizes and binds to proteins bearing specific N-terminal residues that are destabilizing according to the N-end rule, leading to their ubiquitination and subsequent degradation.</text>
</comment>
<dbReference type="Gene3D" id="2.10.110.30">
    <property type="match status" value="1"/>
</dbReference>
<keyword evidence="1 5" id="KW-0479">Metal-binding</keyword>
<keyword evidence="5" id="KW-0808">Transferase</keyword>
<name>A0A3P7KVY3_DIBLA</name>
<proteinExistence type="inferred from homology"/>
<protein>
    <recommendedName>
        <fullName evidence="5">E3 ubiquitin-protein ligase</fullName>
        <ecNumber evidence="5">2.3.2.27</ecNumber>
    </recommendedName>
</protein>
<dbReference type="PANTHER" id="PTHR21497:SF24">
    <property type="entry name" value="E3 UBIQUITIN-PROTEIN LIGASE UBR1"/>
    <property type="match status" value="1"/>
</dbReference>
<gene>
    <name evidence="9" type="ORF">DILT_LOCUS4976</name>
</gene>
<keyword evidence="3 5" id="KW-0862">Zinc</keyword>
<dbReference type="Pfam" id="PF02207">
    <property type="entry name" value="zf-UBR"/>
    <property type="match status" value="1"/>
</dbReference>
<evidence type="ECO:0000313" key="10">
    <source>
        <dbReference type="Proteomes" id="UP000281553"/>
    </source>
</evidence>
<dbReference type="GO" id="GO:0000151">
    <property type="term" value="C:ubiquitin ligase complex"/>
    <property type="evidence" value="ECO:0007669"/>
    <property type="project" value="TreeGrafter"/>
</dbReference>
<feature type="zinc finger region" description="UBR-type" evidence="4">
    <location>
        <begin position="139"/>
        <end position="209"/>
    </location>
</feature>
<feature type="signal peptide" evidence="7">
    <location>
        <begin position="1"/>
        <end position="17"/>
    </location>
</feature>
<dbReference type="PROSITE" id="PS51157">
    <property type="entry name" value="ZF_UBR"/>
    <property type="match status" value="1"/>
</dbReference>
<dbReference type="GO" id="GO:0016567">
    <property type="term" value="P:protein ubiquitination"/>
    <property type="evidence" value="ECO:0007669"/>
    <property type="project" value="UniProtKB-UniRule"/>
</dbReference>
<dbReference type="CDD" id="cd19672">
    <property type="entry name" value="UBR-box_UBR1_like"/>
    <property type="match status" value="1"/>
</dbReference>
<evidence type="ECO:0000256" key="4">
    <source>
        <dbReference type="PROSITE-ProRule" id="PRU00508"/>
    </source>
</evidence>
<evidence type="ECO:0000259" key="8">
    <source>
        <dbReference type="PROSITE" id="PS51157"/>
    </source>
</evidence>
<dbReference type="InterPro" id="IPR003126">
    <property type="entry name" value="Znf_UBR"/>
</dbReference>
<evidence type="ECO:0000313" key="9">
    <source>
        <dbReference type="EMBL" id="VDN09145.1"/>
    </source>
</evidence>
<comment type="pathway">
    <text evidence="5">Protein modification; protein ubiquitination.</text>
</comment>
<comment type="catalytic activity">
    <reaction evidence="5">
        <text>S-ubiquitinyl-[E2 ubiquitin-conjugating enzyme]-L-cysteine + [acceptor protein]-L-lysine = [E2 ubiquitin-conjugating enzyme]-L-cysteine + N(6)-ubiquitinyl-[acceptor protein]-L-lysine.</text>
        <dbReference type="EC" id="2.3.2.27"/>
    </reaction>
</comment>
<accession>A0A3P7KVY3</accession>
<dbReference type="EC" id="2.3.2.27" evidence="5"/>
<comment type="similarity">
    <text evidence="5">Belongs to the E3 ubiquitin-protein ligase UBR1-like family.</text>
</comment>
<dbReference type="InterPro" id="IPR039164">
    <property type="entry name" value="UBR1-like"/>
</dbReference>
<dbReference type="GO" id="GO:0005737">
    <property type="term" value="C:cytoplasm"/>
    <property type="evidence" value="ECO:0007669"/>
    <property type="project" value="TreeGrafter"/>
</dbReference>
<dbReference type="Proteomes" id="UP000281553">
    <property type="component" value="Unassembled WGS sequence"/>
</dbReference>
<sequence>MCTSFPCALLRINLLVAFQNLENAFTCADRETFERLLYQRIREVALAVCQPKMPTVDVTQFFDLSTMKISLDVELSEYNTLLTSIFADFEAFLALEQGKTSAAKKTVRVGLRKRPMSKNGAHLASLNAHLTAICPKVRSSCGHVFTSSESVFICNDCSTGVASCLCKTCFFASIHTKHNYEAAKNAHGFCACGQDEVWTSGVCCRIHGGDELQKGKNRPKSGNSGDGAQVLRTVEEEQRQEMERLQQRLEALPLDVVKRCTYLLRPLIDSATLALFGLIQVGDI</sequence>
<keyword evidence="5" id="KW-0833">Ubl conjugation pathway</keyword>
<feature type="chain" id="PRO_5018151988" description="E3 ubiquitin-protein ligase" evidence="7">
    <location>
        <begin position="18"/>
        <end position="284"/>
    </location>
</feature>
<dbReference type="OrthoDB" id="6278451at2759"/>
<dbReference type="SMART" id="SM00396">
    <property type="entry name" value="ZnF_UBR1"/>
    <property type="match status" value="1"/>
</dbReference>
<evidence type="ECO:0000256" key="6">
    <source>
        <dbReference type="SAM" id="Coils"/>
    </source>
</evidence>
<organism evidence="9 10">
    <name type="scientific">Dibothriocephalus latus</name>
    <name type="common">Fish tapeworm</name>
    <name type="synonym">Diphyllobothrium latum</name>
    <dbReference type="NCBI Taxonomy" id="60516"/>
    <lineage>
        <taxon>Eukaryota</taxon>
        <taxon>Metazoa</taxon>
        <taxon>Spiralia</taxon>
        <taxon>Lophotrochozoa</taxon>
        <taxon>Platyhelminthes</taxon>
        <taxon>Cestoda</taxon>
        <taxon>Eucestoda</taxon>
        <taxon>Diphyllobothriidea</taxon>
        <taxon>Diphyllobothriidae</taxon>
        <taxon>Dibothriocephalus</taxon>
    </lineage>
</organism>
<keyword evidence="7" id="KW-0732">Signal</keyword>
<dbReference type="GO" id="GO:0008270">
    <property type="term" value="F:zinc ion binding"/>
    <property type="evidence" value="ECO:0007669"/>
    <property type="project" value="UniProtKB-UniRule"/>
</dbReference>
<dbReference type="AlphaFoldDB" id="A0A3P7KVY3"/>
<reference evidence="9 10" key="1">
    <citation type="submission" date="2018-11" db="EMBL/GenBank/DDBJ databases">
        <authorList>
            <consortium name="Pathogen Informatics"/>
        </authorList>
    </citation>
    <scope>NUCLEOTIDE SEQUENCE [LARGE SCALE GENOMIC DNA]</scope>
</reference>
<feature type="coiled-coil region" evidence="6">
    <location>
        <begin position="228"/>
        <end position="255"/>
    </location>
</feature>
<dbReference type="PANTHER" id="PTHR21497">
    <property type="entry name" value="UBIQUITIN LIGASE E3 ALPHA-RELATED"/>
    <property type="match status" value="1"/>
</dbReference>
<feature type="domain" description="UBR-type" evidence="8">
    <location>
        <begin position="139"/>
        <end position="209"/>
    </location>
</feature>
<evidence type="ECO:0000256" key="7">
    <source>
        <dbReference type="SAM" id="SignalP"/>
    </source>
</evidence>
<dbReference type="GO" id="GO:0061630">
    <property type="term" value="F:ubiquitin protein ligase activity"/>
    <property type="evidence" value="ECO:0007669"/>
    <property type="project" value="UniProtKB-UniRule"/>
</dbReference>